<evidence type="ECO:0000259" key="1">
    <source>
        <dbReference type="Pfam" id="PF00149"/>
    </source>
</evidence>
<protein>
    <submittedName>
        <fullName evidence="2">Serine/threonine protein phosphatase</fullName>
    </submittedName>
</protein>
<dbReference type="InterPro" id="IPR004843">
    <property type="entry name" value="Calcineurin-like_PHP"/>
</dbReference>
<dbReference type="PANTHER" id="PTHR42850:SF4">
    <property type="entry name" value="ZINC-DEPENDENT ENDOPOLYPHOSPHATASE"/>
    <property type="match status" value="1"/>
</dbReference>
<organism evidence="2 3">
    <name type="scientific">Oryzomonas sagensis</name>
    <dbReference type="NCBI Taxonomy" id="2603857"/>
    <lineage>
        <taxon>Bacteria</taxon>
        <taxon>Pseudomonadati</taxon>
        <taxon>Thermodesulfobacteriota</taxon>
        <taxon>Desulfuromonadia</taxon>
        <taxon>Geobacterales</taxon>
        <taxon>Geobacteraceae</taxon>
        <taxon>Oryzomonas</taxon>
    </lineage>
</organism>
<dbReference type="Pfam" id="PF00149">
    <property type="entry name" value="Metallophos"/>
    <property type="match status" value="1"/>
</dbReference>
<dbReference type="PANTHER" id="PTHR42850">
    <property type="entry name" value="METALLOPHOSPHOESTERASE"/>
    <property type="match status" value="1"/>
</dbReference>
<feature type="domain" description="Calcineurin-like phosphoesterase" evidence="1">
    <location>
        <begin position="27"/>
        <end position="169"/>
    </location>
</feature>
<keyword evidence="3" id="KW-1185">Reference proteome</keyword>
<evidence type="ECO:0000313" key="2">
    <source>
        <dbReference type="EMBL" id="KAB0670487.1"/>
    </source>
</evidence>
<comment type="caution">
    <text evidence="2">The sequence shown here is derived from an EMBL/GenBank/DDBJ whole genome shotgun (WGS) entry which is preliminary data.</text>
</comment>
<sequence>MRADRDQCDGPADLPDHRWERDTMSRRVFVIGDVHGCARTLRELVTRGIRLTPSDTLYLLGDLIDRGPDSKGVLDFIFELTAAGYNVASVQGNHEEMCLRAPYSRSAMEMWTANGGLATLASFQADGPGDIPRRYLEYLNSLPPYILLDNYVIVHAGLNFDQPPPLDPFDDTEAMLWTRSDVVDRQRIGGRRLICGHTMVTRQQLEASLKSDKIMLDNGCVTACRPEMGYLAALELNSMRVVFQKNID</sequence>
<proteinExistence type="predicted"/>
<name>A0ABQ6TQ56_9BACT</name>
<accession>A0ABQ6TQ56</accession>
<dbReference type="SUPFAM" id="SSF56300">
    <property type="entry name" value="Metallo-dependent phosphatases"/>
    <property type="match status" value="1"/>
</dbReference>
<dbReference type="InterPro" id="IPR029052">
    <property type="entry name" value="Metallo-depent_PP-like"/>
</dbReference>
<dbReference type="Proteomes" id="UP000798046">
    <property type="component" value="Unassembled WGS sequence"/>
</dbReference>
<dbReference type="EMBL" id="VZRA01000002">
    <property type="protein sequence ID" value="KAB0670487.1"/>
    <property type="molecule type" value="Genomic_DNA"/>
</dbReference>
<dbReference type="Gene3D" id="3.60.21.10">
    <property type="match status" value="1"/>
</dbReference>
<gene>
    <name evidence="2" type="ORF">F6V30_10110</name>
</gene>
<dbReference type="InterPro" id="IPR050126">
    <property type="entry name" value="Ap4A_hydrolase"/>
</dbReference>
<reference evidence="2 3" key="1">
    <citation type="journal article" date="2020" name="Microorganisms">
        <title>Description of Three Novel Members in the Family Geobacteraceae, Oryzomonas japonicum gen. nov., sp. nov., Oryzomonas sagensis sp. nov., and Oryzomonas ruber sp. nov.</title>
        <authorList>
            <person name="Xu Z."/>
            <person name="Masuda Y."/>
            <person name="Hayakawa C."/>
            <person name="Ushijima N."/>
            <person name="Kawano K."/>
            <person name="Shiratori Y."/>
            <person name="Senoo K."/>
            <person name="Itoh H."/>
        </authorList>
    </citation>
    <scope>NUCLEOTIDE SEQUENCE [LARGE SCALE GENOMIC DNA]</scope>
    <source>
        <strain evidence="2 3">Red100</strain>
    </source>
</reference>
<dbReference type="CDD" id="cd00144">
    <property type="entry name" value="MPP_PPP_family"/>
    <property type="match status" value="1"/>
</dbReference>
<evidence type="ECO:0000313" key="3">
    <source>
        <dbReference type="Proteomes" id="UP000798046"/>
    </source>
</evidence>